<dbReference type="PANTHER" id="PTHR43427">
    <property type="entry name" value="CHLORIDE CHANNEL PROTEIN CLC-E"/>
    <property type="match status" value="1"/>
</dbReference>
<reference evidence="11 12" key="1">
    <citation type="submission" date="2018-05" db="EMBL/GenBank/DDBJ databases">
        <title>Chitinophaga sp. K3CV102501T nov., isolated from isolated from a monsoon evergreen broad-leaved forest soil.</title>
        <authorList>
            <person name="Lv Y."/>
        </authorList>
    </citation>
    <scope>NUCLEOTIDE SEQUENCE [LARGE SCALE GENOMIC DNA]</scope>
    <source>
        <strain evidence="11 12">GDMCC 1.1325</strain>
    </source>
</reference>
<keyword evidence="3 10" id="KW-0812">Transmembrane</keyword>
<dbReference type="CDD" id="cd00400">
    <property type="entry name" value="Voltage_gated_ClC"/>
    <property type="match status" value="1"/>
</dbReference>
<evidence type="ECO:0000256" key="6">
    <source>
        <dbReference type="ARBA" id="ARBA00023136"/>
    </source>
</evidence>
<dbReference type="InterPro" id="IPR050368">
    <property type="entry name" value="ClC-type_chloride_channel"/>
</dbReference>
<keyword evidence="12" id="KW-1185">Reference proteome</keyword>
<feature type="transmembrane region" description="Helical" evidence="10">
    <location>
        <begin position="87"/>
        <end position="106"/>
    </location>
</feature>
<feature type="transmembrane region" description="Helical" evidence="10">
    <location>
        <begin position="298"/>
        <end position="323"/>
    </location>
</feature>
<keyword evidence="6 10" id="KW-0472">Membrane</keyword>
<evidence type="ECO:0000256" key="1">
    <source>
        <dbReference type="ARBA" id="ARBA00004141"/>
    </source>
</evidence>
<dbReference type="Gene3D" id="1.10.3080.10">
    <property type="entry name" value="Clc chloride channel"/>
    <property type="match status" value="1"/>
</dbReference>
<dbReference type="EMBL" id="QFFJ01000001">
    <property type="protein sequence ID" value="RBL93245.1"/>
    <property type="molecule type" value="Genomic_DNA"/>
</dbReference>
<protein>
    <recommendedName>
        <fullName evidence="13">Chloride channel protein</fullName>
    </recommendedName>
</protein>
<feature type="transmembrane region" description="Helical" evidence="10">
    <location>
        <begin position="158"/>
        <end position="183"/>
    </location>
</feature>
<accession>A0A365Y5S9</accession>
<keyword evidence="4 10" id="KW-1133">Transmembrane helix</keyword>
<gene>
    <name evidence="11" type="ORF">DF182_11955</name>
</gene>
<comment type="caution">
    <text evidence="11">The sequence shown here is derived from an EMBL/GenBank/DDBJ whole genome shotgun (WGS) entry which is preliminary data.</text>
</comment>
<sequence>MKNIQPLLYRNGLGIHSVLSEDKENFKIALREGHLRRTFYLSALGAGAGLLTVGAGMLLSWLVRMLTGLAFFGKLSTDAGIPADSEAGIWLLLIPVAGAFVSLFLFGSRYPTWKLPALAICIGTGAPVGTEGPVMVAAGAFVLQDRQRLRISEAEARLLLVAGAAAGVAWYFGAPVSALVLALELWLGTWSLILLLPVLSGVIVGGVAHYCLSDMNPFFTMESSPALNAGALLVYIVLGLIIGLIAALMIRASRGLARLFNRLKYHSPWWLLLAAVPVGIAGYLAPESLGSGEVYGNNLLQAHVTLQLVFVVGVVKLITWLFFTSGYNTGTTITPLLMIGGALGLLLAVVAQFVCPSIVINPAVAALIGMSAMFAGISRAWLTAIILALELTHCLPAVLPVACAAIAAFVISFPLIKTKQHTAENKVQN</sequence>
<dbReference type="InterPro" id="IPR014743">
    <property type="entry name" value="Cl-channel_core"/>
</dbReference>
<dbReference type="GO" id="GO:0034707">
    <property type="term" value="C:chloride channel complex"/>
    <property type="evidence" value="ECO:0007669"/>
    <property type="project" value="UniProtKB-KW"/>
</dbReference>
<evidence type="ECO:0000256" key="5">
    <source>
        <dbReference type="ARBA" id="ARBA00023065"/>
    </source>
</evidence>
<dbReference type="RefSeq" id="WP_113615841.1">
    <property type="nucleotide sequence ID" value="NZ_QFFJ01000001.1"/>
</dbReference>
<evidence type="ECO:0000256" key="10">
    <source>
        <dbReference type="SAM" id="Phobius"/>
    </source>
</evidence>
<evidence type="ECO:0000256" key="8">
    <source>
        <dbReference type="ARBA" id="ARBA00023214"/>
    </source>
</evidence>
<evidence type="ECO:0000313" key="12">
    <source>
        <dbReference type="Proteomes" id="UP000253410"/>
    </source>
</evidence>
<dbReference type="SUPFAM" id="SSF81340">
    <property type="entry name" value="Clc chloride channel"/>
    <property type="match status" value="1"/>
</dbReference>
<evidence type="ECO:0008006" key="13">
    <source>
        <dbReference type="Google" id="ProtNLM"/>
    </source>
</evidence>
<evidence type="ECO:0000256" key="2">
    <source>
        <dbReference type="ARBA" id="ARBA00022448"/>
    </source>
</evidence>
<feature type="transmembrane region" description="Helical" evidence="10">
    <location>
        <begin position="232"/>
        <end position="249"/>
    </location>
</feature>
<feature type="transmembrane region" description="Helical" evidence="10">
    <location>
        <begin position="39"/>
        <end position="67"/>
    </location>
</feature>
<dbReference type="AlphaFoldDB" id="A0A365Y5S9"/>
<dbReference type="PANTHER" id="PTHR43427:SF6">
    <property type="entry name" value="CHLORIDE CHANNEL PROTEIN CLC-E"/>
    <property type="match status" value="1"/>
</dbReference>
<feature type="transmembrane region" description="Helical" evidence="10">
    <location>
        <begin position="367"/>
        <end position="389"/>
    </location>
</feature>
<organism evidence="11 12">
    <name type="scientific">Chitinophaga flava</name>
    <dbReference type="NCBI Taxonomy" id="2259036"/>
    <lineage>
        <taxon>Bacteria</taxon>
        <taxon>Pseudomonadati</taxon>
        <taxon>Bacteroidota</taxon>
        <taxon>Chitinophagia</taxon>
        <taxon>Chitinophagales</taxon>
        <taxon>Chitinophagaceae</taxon>
        <taxon>Chitinophaga</taxon>
    </lineage>
</organism>
<dbReference type="GO" id="GO:0005254">
    <property type="term" value="F:chloride channel activity"/>
    <property type="evidence" value="ECO:0007669"/>
    <property type="project" value="UniProtKB-KW"/>
</dbReference>
<dbReference type="InterPro" id="IPR001807">
    <property type="entry name" value="ClC"/>
</dbReference>
<name>A0A365Y5S9_9BACT</name>
<proteinExistence type="predicted"/>
<keyword evidence="8" id="KW-0868">Chloride</keyword>
<keyword evidence="5" id="KW-0406">Ion transport</keyword>
<evidence type="ECO:0000256" key="9">
    <source>
        <dbReference type="ARBA" id="ARBA00023303"/>
    </source>
</evidence>
<feature type="transmembrane region" description="Helical" evidence="10">
    <location>
        <begin position="189"/>
        <end position="212"/>
    </location>
</feature>
<keyword evidence="9" id="KW-0407">Ion channel</keyword>
<evidence type="ECO:0000256" key="3">
    <source>
        <dbReference type="ARBA" id="ARBA00022692"/>
    </source>
</evidence>
<dbReference type="PRINTS" id="PR00762">
    <property type="entry name" value="CLCHANNEL"/>
</dbReference>
<dbReference type="OrthoDB" id="652373at2"/>
<dbReference type="Pfam" id="PF00654">
    <property type="entry name" value="Voltage_CLC"/>
    <property type="match status" value="1"/>
</dbReference>
<feature type="transmembrane region" description="Helical" evidence="10">
    <location>
        <begin position="335"/>
        <end position="355"/>
    </location>
</feature>
<evidence type="ECO:0000256" key="7">
    <source>
        <dbReference type="ARBA" id="ARBA00023173"/>
    </source>
</evidence>
<keyword evidence="2" id="KW-0813">Transport</keyword>
<dbReference type="Proteomes" id="UP000253410">
    <property type="component" value="Unassembled WGS sequence"/>
</dbReference>
<keyword evidence="7" id="KW-0869">Chloride channel</keyword>
<feature type="transmembrane region" description="Helical" evidence="10">
    <location>
        <begin position="269"/>
        <end position="286"/>
    </location>
</feature>
<feature type="transmembrane region" description="Helical" evidence="10">
    <location>
        <begin position="395"/>
        <end position="416"/>
    </location>
</feature>
<evidence type="ECO:0000313" key="11">
    <source>
        <dbReference type="EMBL" id="RBL93245.1"/>
    </source>
</evidence>
<comment type="subcellular location">
    <subcellularLocation>
        <location evidence="1">Membrane</location>
        <topology evidence="1">Multi-pass membrane protein</topology>
    </subcellularLocation>
</comment>
<evidence type="ECO:0000256" key="4">
    <source>
        <dbReference type="ARBA" id="ARBA00022989"/>
    </source>
</evidence>